<dbReference type="CDD" id="cd02440">
    <property type="entry name" value="AdoMet_MTases"/>
    <property type="match status" value="1"/>
</dbReference>
<organism evidence="1 2">
    <name type="scientific">Actinocrispum wychmicini</name>
    <dbReference type="NCBI Taxonomy" id="1213861"/>
    <lineage>
        <taxon>Bacteria</taxon>
        <taxon>Bacillati</taxon>
        <taxon>Actinomycetota</taxon>
        <taxon>Actinomycetes</taxon>
        <taxon>Pseudonocardiales</taxon>
        <taxon>Pseudonocardiaceae</taxon>
        <taxon>Actinocrispum</taxon>
    </lineage>
</organism>
<proteinExistence type="predicted"/>
<dbReference type="Pfam" id="PF06325">
    <property type="entry name" value="PrmA"/>
    <property type="match status" value="1"/>
</dbReference>
<dbReference type="AlphaFoldDB" id="A0A4R2JLA0"/>
<dbReference type="PANTHER" id="PTHR11006:SF4">
    <property type="entry name" value="PROTEIN ARGININE N-METHYLTRANSFERASE 7"/>
    <property type="match status" value="1"/>
</dbReference>
<dbReference type="Gene3D" id="3.40.50.150">
    <property type="entry name" value="Vaccinia Virus protein VP39"/>
    <property type="match status" value="1"/>
</dbReference>
<dbReference type="PROSITE" id="PS51678">
    <property type="entry name" value="SAM_MT_PRMT"/>
    <property type="match status" value="1"/>
</dbReference>
<dbReference type="GO" id="GO:0016274">
    <property type="term" value="F:protein-arginine N-methyltransferase activity"/>
    <property type="evidence" value="ECO:0007669"/>
    <property type="project" value="InterPro"/>
</dbReference>
<dbReference type="Proteomes" id="UP000295680">
    <property type="component" value="Unassembled WGS sequence"/>
</dbReference>
<dbReference type="GO" id="GO:0042054">
    <property type="term" value="F:histone methyltransferase activity"/>
    <property type="evidence" value="ECO:0007669"/>
    <property type="project" value="TreeGrafter"/>
</dbReference>
<dbReference type="InterPro" id="IPR025799">
    <property type="entry name" value="Arg_MeTrfase"/>
</dbReference>
<dbReference type="InterPro" id="IPR029063">
    <property type="entry name" value="SAM-dependent_MTases_sf"/>
</dbReference>
<keyword evidence="1" id="KW-0489">Methyltransferase</keyword>
<protein>
    <submittedName>
        <fullName evidence="1">Protein arginine N-methyltransferase 1</fullName>
    </submittedName>
</protein>
<name>A0A4R2JLA0_9PSEU</name>
<accession>A0A4R2JLA0</accession>
<dbReference type="EMBL" id="SLWS01000004">
    <property type="protein sequence ID" value="TCO59637.1"/>
    <property type="molecule type" value="Genomic_DNA"/>
</dbReference>
<gene>
    <name evidence="1" type="ORF">EV192_104480</name>
</gene>
<keyword evidence="1" id="KW-0808">Transferase</keyword>
<evidence type="ECO:0000313" key="2">
    <source>
        <dbReference type="Proteomes" id="UP000295680"/>
    </source>
</evidence>
<evidence type="ECO:0000313" key="1">
    <source>
        <dbReference type="EMBL" id="TCO59637.1"/>
    </source>
</evidence>
<sequence>MSRAGTLEEYPESIVDSRTLVTHQAMLADRTRLHAYDQALAHAVRPGDVVLDVGAGLLVLSVMALRHGAAHVYAVEGDPVTAAMAARIADDNGLSGKITVIEGDARTVALPRKADVIVAELMGNIGPEEQMPEILAEVARRALSPGGRIMPSRLTTTLTAIEFADEGWGVWSGDSLGYRLDVVQDHVEPVAHLHFFQRMPRLLSKPVSIGDSVLGSSARGVTDSSKRLRVCRAGTLHAVMGSFTATLAPGVTLANFPSYPGCNWGVWIWPLRHTPVVEGDALRVRVVVPDNVRVATDWRLECGISRREGRS</sequence>
<comment type="caution">
    <text evidence="1">The sequence shown here is derived from an EMBL/GenBank/DDBJ whole genome shotgun (WGS) entry which is preliminary data.</text>
</comment>
<dbReference type="PANTHER" id="PTHR11006">
    <property type="entry name" value="PROTEIN ARGININE N-METHYLTRANSFERASE"/>
    <property type="match status" value="1"/>
</dbReference>
<keyword evidence="2" id="KW-1185">Reference proteome</keyword>
<dbReference type="SUPFAM" id="SSF53335">
    <property type="entry name" value="S-adenosyl-L-methionine-dependent methyltransferases"/>
    <property type="match status" value="1"/>
</dbReference>
<reference evidence="1 2" key="1">
    <citation type="submission" date="2019-03" db="EMBL/GenBank/DDBJ databases">
        <title>Genomic Encyclopedia of Type Strains, Phase IV (KMG-IV): sequencing the most valuable type-strain genomes for metagenomic binning, comparative biology and taxonomic classification.</title>
        <authorList>
            <person name="Goeker M."/>
        </authorList>
    </citation>
    <scope>NUCLEOTIDE SEQUENCE [LARGE SCALE GENOMIC DNA]</scope>
    <source>
        <strain evidence="1 2">DSM 45934</strain>
    </source>
</reference>
<dbReference type="GO" id="GO:0032259">
    <property type="term" value="P:methylation"/>
    <property type="evidence" value="ECO:0007669"/>
    <property type="project" value="UniProtKB-KW"/>
</dbReference>